<dbReference type="GO" id="GO:0051015">
    <property type="term" value="F:actin filament binding"/>
    <property type="evidence" value="ECO:0007669"/>
    <property type="project" value="TreeGrafter"/>
</dbReference>
<dbReference type="PANTHER" id="PTHR10829">
    <property type="entry name" value="CORTACTIN AND DREBRIN"/>
    <property type="match status" value="1"/>
</dbReference>
<evidence type="ECO:0000256" key="5">
    <source>
        <dbReference type="ARBA" id="ARBA00038052"/>
    </source>
</evidence>
<feature type="domain" description="ADF-H" evidence="6">
    <location>
        <begin position="1"/>
        <end position="132"/>
    </location>
</feature>
<comment type="similarity">
    <text evidence="5">Belongs to the actin-binding proteins ADF family. Coactosin subfamily.</text>
</comment>
<dbReference type="AlphaFoldDB" id="A0AAV7YCV3"/>
<evidence type="ECO:0000256" key="2">
    <source>
        <dbReference type="ARBA" id="ARBA00022490"/>
    </source>
</evidence>
<dbReference type="EMBL" id="JANTQA010000070">
    <property type="protein sequence ID" value="KAJ3426439.1"/>
    <property type="molecule type" value="Genomic_DNA"/>
</dbReference>
<dbReference type="GO" id="GO:0030864">
    <property type="term" value="C:cortical actin cytoskeleton"/>
    <property type="evidence" value="ECO:0007669"/>
    <property type="project" value="TreeGrafter"/>
</dbReference>
<dbReference type="CDD" id="cd11282">
    <property type="entry name" value="ADF_coactosin_like"/>
    <property type="match status" value="1"/>
</dbReference>
<sequence>MANVSDEAILDAYLDVRNDETETNWMACSYVGKTNDLEMIGSGSAGIDEMKALFDPTKVVYGYLRVVNGDSNTKRTLFVFLTFIGEKCGVMRRARVSVHKADVKQVIKEFAVEFCGSEVDEFDLNKIWQQSFKGYHYFN</sequence>
<dbReference type="GO" id="GO:0030833">
    <property type="term" value="P:regulation of actin filament polymerization"/>
    <property type="evidence" value="ECO:0007669"/>
    <property type="project" value="TreeGrafter"/>
</dbReference>
<gene>
    <name evidence="7" type="ORF">M0812_28895</name>
</gene>
<evidence type="ECO:0000256" key="1">
    <source>
        <dbReference type="ARBA" id="ARBA00004245"/>
    </source>
</evidence>
<dbReference type="GO" id="GO:0005884">
    <property type="term" value="C:actin filament"/>
    <property type="evidence" value="ECO:0007669"/>
    <property type="project" value="TreeGrafter"/>
</dbReference>
<dbReference type="Pfam" id="PF00241">
    <property type="entry name" value="Cofilin_ADF"/>
    <property type="match status" value="1"/>
</dbReference>
<dbReference type="InterPro" id="IPR002108">
    <property type="entry name" value="ADF-H"/>
</dbReference>
<dbReference type="SMART" id="SM00102">
    <property type="entry name" value="ADF"/>
    <property type="match status" value="1"/>
</dbReference>
<organism evidence="7 8">
    <name type="scientific">Anaeramoeba flamelloides</name>
    <dbReference type="NCBI Taxonomy" id="1746091"/>
    <lineage>
        <taxon>Eukaryota</taxon>
        <taxon>Metamonada</taxon>
        <taxon>Anaeramoebidae</taxon>
        <taxon>Anaeramoeba</taxon>
    </lineage>
</organism>
<dbReference type="Proteomes" id="UP001146793">
    <property type="component" value="Unassembled WGS sequence"/>
</dbReference>
<evidence type="ECO:0000256" key="3">
    <source>
        <dbReference type="ARBA" id="ARBA00023203"/>
    </source>
</evidence>
<name>A0AAV7YCV3_9EUKA</name>
<comment type="subcellular location">
    <subcellularLocation>
        <location evidence="1">Cytoplasm</location>
        <location evidence="1">Cytoskeleton</location>
    </subcellularLocation>
</comment>
<dbReference type="GO" id="GO:0030427">
    <property type="term" value="C:site of polarized growth"/>
    <property type="evidence" value="ECO:0007669"/>
    <property type="project" value="TreeGrafter"/>
</dbReference>
<evidence type="ECO:0000259" key="6">
    <source>
        <dbReference type="PROSITE" id="PS51263"/>
    </source>
</evidence>
<dbReference type="SUPFAM" id="SSF55753">
    <property type="entry name" value="Actin depolymerizing proteins"/>
    <property type="match status" value="1"/>
</dbReference>
<accession>A0AAV7YCV3</accession>
<protein>
    <submittedName>
        <fullName evidence="7">Coactosin-like protein</fullName>
    </submittedName>
</protein>
<proteinExistence type="inferred from homology"/>
<comment type="caution">
    <text evidence="7">The sequence shown here is derived from an EMBL/GenBank/DDBJ whole genome shotgun (WGS) entry which is preliminary data.</text>
</comment>
<dbReference type="FunFam" id="3.40.20.10:FF:000018">
    <property type="entry name" value="Coactosin-like 1"/>
    <property type="match status" value="1"/>
</dbReference>
<reference evidence="7" key="1">
    <citation type="submission" date="2022-08" db="EMBL/GenBank/DDBJ databases">
        <title>Novel sulphate-reducing endosymbionts in the free-living metamonad Anaeramoeba.</title>
        <authorList>
            <person name="Jerlstrom-Hultqvist J."/>
            <person name="Cepicka I."/>
            <person name="Gallot-Lavallee L."/>
            <person name="Salas-Leiva D."/>
            <person name="Curtis B.A."/>
            <person name="Zahonova K."/>
            <person name="Pipaliya S."/>
            <person name="Dacks J."/>
            <person name="Roger A.J."/>
        </authorList>
    </citation>
    <scope>NUCLEOTIDE SEQUENCE</scope>
    <source>
        <strain evidence="7">Busselton2</strain>
    </source>
</reference>
<dbReference type="Gene3D" id="3.40.20.10">
    <property type="entry name" value="Severin"/>
    <property type="match status" value="1"/>
</dbReference>
<keyword evidence="3" id="KW-0009">Actin-binding</keyword>
<keyword evidence="4" id="KW-0206">Cytoskeleton</keyword>
<dbReference type="InterPro" id="IPR029006">
    <property type="entry name" value="ADF-H/Gelsolin-like_dom_sf"/>
</dbReference>
<evidence type="ECO:0000313" key="7">
    <source>
        <dbReference type="EMBL" id="KAJ3426439.1"/>
    </source>
</evidence>
<keyword evidence="2" id="KW-0963">Cytoplasm</keyword>
<dbReference type="PANTHER" id="PTHR10829:SF56">
    <property type="entry name" value="ADF-H DOMAIN-CONTAINING PROTEIN"/>
    <property type="match status" value="1"/>
</dbReference>
<evidence type="ECO:0000256" key="4">
    <source>
        <dbReference type="ARBA" id="ARBA00023212"/>
    </source>
</evidence>
<dbReference type="PROSITE" id="PS51263">
    <property type="entry name" value="ADF_H"/>
    <property type="match status" value="1"/>
</dbReference>
<evidence type="ECO:0000313" key="8">
    <source>
        <dbReference type="Proteomes" id="UP001146793"/>
    </source>
</evidence>